<evidence type="ECO:0000256" key="3">
    <source>
        <dbReference type="ARBA" id="ARBA00007471"/>
    </source>
</evidence>
<reference evidence="14" key="1">
    <citation type="submission" date="2022-01" db="EMBL/GenBank/DDBJ databases">
        <authorList>
            <person name="King R."/>
        </authorList>
    </citation>
    <scope>NUCLEOTIDE SEQUENCE</scope>
</reference>
<name>A0A9N9MLS6_9CUCU</name>
<evidence type="ECO:0000256" key="1">
    <source>
        <dbReference type="ARBA" id="ARBA00004184"/>
    </source>
</evidence>
<dbReference type="InterPro" id="IPR029021">
    <property type="entry name" value="Prot-tyrosine_phosphatase-like"/>
</dbReference>
<feature type="compositionally biased region" description="Low complexity" evidence="12">
    <location>
        <begin position="45"/>
        <end position="57"/>
    </location>
</feature>
<feature type="binding site" evidence="10">
    <location>
        <begin position="427"/>
        <end position="433"/>
    </location>
    <ligand>
        <name>substrate</name>
    </ligand>
</feature>
<dbReference type="PROSITE" id="PS00383">
    <property type="entry name" value="TYR_PHOSPHATASE_1"/>
    <property type="match status" value="1"/>
</dbReference>
<keyword evidence="11" id="KW-0175">Coiled coil</keyword>
<dbReference type="FunFam" id="2.30.29.30:FF:000038">
    <property type="entry name" value="Myotubularin 1, isoform CRA_a"/>
    <property type="match status" value="1"/>
</dbReference>
<feature type="region of interest" description="Disordered" evidence="12">
    <location>
        <begin position="1"/>
        <end position="57"/>
    </location>
</feature>
<evidence type="ECO:0000259" key="13">
    <source>
        <dbReference type="PROSITE" id="PS51339"/>
    </source>
</evidence>
<evidence type="ECO:0000256" key="2">
    <source>
        <dbReference type="ARBA" id="ARBA00004496"/>
    </source>
</evidence>
<dbReference type="GO" id="GO:0016020">
    <property type="term" value="C:membrane"/>
    <property type="evidence" value="ECO:0007669"/>
    <property type="project" value="TreeGrafter"/>
</dbReference>
<dbReference type="GO" id="GO:0004438">
    <property type="term" value="F:phosphatidylinositol-3-phosphate phosphatase activity"/>
    <property type="evidence" value="ECO:0007669"/>
    <property type="project" value="TreeGrafter"/>
</dbReference>
<dbReference type="PROSITE" id="PS51339">
    <property type="entry name" value="PPASE_MYOTUBULARIN"/>
    <property type="match status" value="1"/>
</dbReference>
<evidence type="ECO:0000256" key="8">
    <source>
        <dbReference type="ARBA" id="ARBA00023136"/>
    </source>
</evidence>
<dbReference type="CDD" id="cd14535">
    <property type="entry name" value="PTP-MTM1-like"/>
    <property type="match status" value="1"/>
</dbReference>
<dbReference type="SMART" id="SM00568">
    <property type="entry name" value="GRAM"/>
    <property type="match status" value="1"/>
</dbReference>
<dbReference type="SMART" id="SM00404">
    <property type="entry name" value="PTPc_motif"/>
    <property type="match status" value="1"/>
</dbReference>
<dbReference type="InterPro" id="IPR011993">
    <property type="entry name" value="PH-like_dom_sf"/>
</dbReference>
<dbReference type="Proteomes" id="UP001152799">
    <property type="component" value="Chromosome 3"/>
</dbReference>
<feature type="domain" description="Myotubularin phosphatase" evidence="13">
    <location>
        <begin position="215"/>
        <end position="592"/>
    </location>
</feature>
<organism evidence="14 15">
    <name type="scientific">Ceutorhynchus assimilis</name>
    <name type="common">cabbage seed weevil</name>
    <dbReference type="NCBI Taxonomy" id="467358"/>
    <lineage>
        <taxon>Eukaryota</taxon>
        <taxon>Metazoa</taxon>
        <taxon>Ecdysozoa</taxon>
        <taxon>Arthropoda</taxon>
        <taxon>Hexapoda</taxon>
        <taxon>Insecta</taxon>
        <taxon>Pterygota</taxon>
        <taxon>Neoptera</taxon>
        <taxon>Endopterygota</taxon>
        <taxon>Coleoptera</taxon>
        <taxon>Polyphaga</taxon>
        <taxon>Cucujiformia</taxon>
        <taxon>Curculionidae</taxon>
        <taxon>Ceutorhynchinae</taxon>
        <taxon>Ceutorhynchus</taxon>
    </lineage>
</organism>
<dbReference type="AlphaFoldDB" id="A0A9N9MLS6"/>
<keyword evidence="15" id="KW-1185">Reference proteome</keyword>
<protein>
    <recommendedName>
        <fullName evidence="4">phosphatidylinositol-3,5-bisphosphate 3-phosphatase</fullName>
        <ecNumber evidence="4">3.1.3.95</ecNumber>
    </recommendedName>
</protein>
<evidence type="ECO:0000256" key="12">
    <source>
        <dbReference type="SAM" id="MobiDB-lite"/>
    </source>
</evidence>
<evidence type="ECO:0000256" key="4">
    <source>
        <dbReference type="ARBA" id="ARBA00012903"/>
    </source>
</evidence>
<evidence type="ECO:0000313" key="15">
    <source>
        <dbReference type="Proteomes" id="UP001152799"/>
    </source>
</evidence>
<dbReference type="Gene3D" id="2.30.29.30">
    <property type="entry name" value="Pleckstrin-homology domain (PH domain)/Phosphotyrosine-binding domain (PTB)"/>
    <property type="match status" value="1"/>
</dbReference>
<dbReference type="InterPro" id="IPR003595">
    <property type="entry name" value="Tyr_Pase_cat"/>
</dbReference>
<keyword evidence="6" id="KW-0378">Hydrolase</keyword>
<dbReference type="EMBL" id="OU892279">
    <property type="protein sequence ID" value="CAG9766776.1"/>
    <property type="molecule type" value="Genomic_DNA"/>
</dbReference>
<comment type="similarity">
    <text evidence="3">Belongs to the protein-tyrosine phosphatase family. Non-receptor class myotubularin subfamily.</text>
</comment>
<evidence type="ECO:0000256" key="10">
    <source>
        <dbReference type="PIRSR" id="PIRSR630564-2"/>
    </source>
</evidence>
<dbReference type="InterPro" id="IPR030564">
    <property type="entry name" value="Myotubularin"/>
</dbReference>
<sequence length="642" mass="74059">MSRKTGSLELLDMDPNHFGKENYRSETKSLNLGKGPESANNWGKTSPSKSYCSSSSTSTENVASTLERKKAQAATEQNTLNRQDDLTLLPGEKVTGQARDVTYLCPYQGPARGVLTVTNYKLYFRSADKDLSNVIEVPLGVVSRIEKVGGASSRGENAYGIEIFCKDMRNLRFAHKQENHSRRTVFEKLQTYAFPLSFKQQLFAFEYQEIFSENGWAVYEPIAELKRMGVNNDMWKITKINEHYTICDSYPAVWAIPAQATDEDIQVVCTFRSRGRLPVLSWIHPESQATITRCAQPLVGVSGKRCREDEHYIQLIMDANAQSHKMIIMDARPTANAIANKAKGGGYESEDAYQHAELVFLDIHNIHVMRESLRKLKELCYPNIDETKWLSGVESTYWLKHIKCILAGAVRIVDKVENHKTSVLVHCSDGWDRTAQLTALSMLMLDPYYRTIKGFEVLVEKEWLSFGHKFQQRVGHGDEHHSDADRSPVFLQFVDCVWQITQQFPNAFEFNEHFLITILDHLYSCRFGTFLFNSERERSQEKIKENSVALWSYTNSNLDLYRNPLYWANSKQERVLVPIASIRHIKLWKAYYCRWNPSMRTQDPVYQRIRELLKLKEQLENTAQDYKKEQQQRMTRSNASPT</sequence>
<feature type="compositionally biased region" description="Basic and acidic residues" evidence="12">
    <location>
        <begin position="14"/>
        <end position="27"/>
    </location>
</feature>
<feature type="binding site" evidence="10">
    <location>
        <begin position="340"/>
        <end position="343"/>
    </location>
    <ligand>
        <name>substrate</name>
    </ligand>
</feature>
<evidence type="ECO:0000313" key="14">
    <source>
        <dbReference type="EMBL" id="CAG9766776.1"/>
    </source>
</evidence>
<dbReference type="InterPro" id="IPR010569">
    <property type="entry name" value="Myotubularin-like_Pase_dom"/>
</dbReference>
<dbReference type="Gene3D" id="3.90.190.10">
    <property type="entry name" value="Protein tyrosine phosphatase superfamily"/>
    <property type="match status" value="1"/>
</dbReference>
<evidence type="ECO:0000256" key="9">
    <source>
        <dbReference type="PIRSR" id="PIRSR630564-1"/>
    </source>
</evidence>
<feature type="active site" description="Phosphocysteine intermediate" evidence="9">
    <location>
        <position position="427"/>
    </location>
</feature>
<dbReference type="GO" id="GO:0012505">
    <property type="term" value="C:endomembrane system"/>
    <property type="evidence" value="ECO:0007669"/>
    <property type="project" value="UniProtKB-SubCell"/>
</dbReference>
<dbReference type="PANTHER" id="PTHR10807">
    <property type="entry name" value="MYOTUBULARIN-RELATED"/>
    <property type="match status" value="1"/>
</dbReference>
<comment type="subcellular location">
    <subcellularLocation>
        <location evidence="2">Cytoplasm</location>
    </subcellularLocation>
    <subcellularLocation>
        <location evidence="1">Endomembrane system</location>
        <topology evidence="1">Peripheral membrane protein</topology>
    </subcellularLocation>
</comment>
<evidence type="ECO:0000256" key="7">
    <source>
        <dbReference type="ARBA" id="ARBA00023098"/>
    </source>
</evidence>
<feature type="binding site" evidence="10">
    <location>
        <begin position="365"/>
        <end position="366"/>
    </location>
    <ligand>
        <name>substrate</name>
    </ligand>
</feature>
<gene>
    <name evidence="14" type="ORF">CEUTPL_LOCUS7348</name>
</gene>
<proteinExistence type="inferred from homology"/>
<dbReference type="SUPFAM" id="SSF50729">
    <property type="entry name" value="PH domain-like"/>
    <property type="match status" value="1"/>
</dbReference>
<evidence type="ECO:0000256" key="6">
    <source>
        <dbReference type="ARBA" id="ARBA00022801"/>
    </source>
</evidence>
<dbReference type="Pfam" id="PF06602">
    <property type="entry name" value="Myotub-related"/>
    <property type="match status" value="1"/>
</dbReference>
<dbReference type="OrthoDB" id="271628at2759"/>
<dbReference type="GO" id="GO:0046856">
    <property type="term" value="P:phosphatidylinositol dephosphorylation"/>
    <property type="evidence" value="ECO:0007669"/>
    <property type="project" value="TreeGrafter"/>
</dbReference>
<dbReference type="Pfam" id="PF02893">
    <property type="entry name" value="GRAM"/>
    <property type="match status" value="1"/>
</dbReference>
<evidence type="ECO:0000256" key="11">
    <source>
        <dbReference type="SAM" id="Coils"/>
    </source>
</evidence>
<evidence type="ECO:0000256" key="5">
    <source>
        <dbReference type="ARBA" id="ARBA00022490"/>
    </source>
</evidence>
<keyword evidence="8" id="KW-0472">Membrane</keyword>
<dbReference type="InterPro" id="IPR016130">
    <property type="entry name" value="Tyr_Pase_AS"/>
</dbReference>
<dbReference type="EC" id="3.1.3.95" evidence="4"/>
<dbReference type="SUPFAM" id="SSF52799">
    <property type="entry name" value="(Phosphotyrosine protein) phosphatases II"/>
    <property type="match status" value="1"/>
</dbReference>
<dbReference type="GO" id="GO:0005737">
    <property type="term" value="C:cytoplasm"/>
    <property type="evidence" value="ECO:0007669"/>
    <property type="project" value="UniProtKB-SubCell"/>
</dbReference>
<dbReference type="GO" id="GO:0052629">
    <property type="term" value="F:phosphatidylinositol-3,5-bisphosphate 3-phosphatase activity"/>
    <property type="evidence" value="ECO:0007669"/>
    <property type="project" value="UniProtKB-EC"/>
</dbReference>
<accession>A0A9N9MLS6</accession>
<feature type="coiled-coil region" evidence="11">
    <location>
        <begin position="609"/>
        <end position="636"/>
    </location>
</feature>
<dbReference type="InterPro" id="IPR004182">
    <property type="entry name" value="GRAM"/>
</dbReference>
<dbReference type="PANTHER" id="PTHR10807:SF128">
    <property type="entry name" value="PHOSPHATIDYLINOSITOL-3,5-BISPHOSPHATE 3-PHOSPHATASE"/>
    <property type="match status" value="1"/>
</dbReference>
<keyword evidence="5" id="KW-0963">Cytoplasm</keyword>
<keyword evidence="7" id="KW-0443">Lipid metabolism</keyword>